<dbReference type="HAMAP" id="MF_00258">
    <property type="entry name" value="Glu_racemase"/>
    <property type="match status" value="1"/>
</dbReference>
<comment type="similarity">
    <text evidence="7">Belongs to the aspartate/glutamate racemases family.</text>
</comment>
<dbReference type="EC" id="5.1.1.3" evidence="2 7"/>
<dbReference type="RefSeq" id="WP_249285092.1">
    <property type="nucleotide sequence ID" value="NZ_JACRSO010000002.1"/>
</dbReference>
<evidence type="ECO:0000256" key="1">
    <source>
        <dbReference type="ARBA" id="ARBA00001602"/>
    </source>
</evidence>
<keyword evidence="4 7" id="KW-0573">Peptidoglycan synthesis</keyword>
<evidence type="ECO:0000256" key="2">
    <source>
        <dbReference type="ARBA" id="ARBA00013090"/>
    </source>
</evidence>
<dbReference type="GO" id="GO:0071555">
    <property type="term" value="P:cell wall organization"/>
    <property type="evidence" value="ECO:0007669"/>
    <property type="project" value="UniProtKB-KW"/>
</dbReference>
<feature type="active site" description="Proton donor/acceptor" evidence="7">
    <location>
        <position position="186"/>
    </location>
</feature>
<dbReference type="Gene3D" id="3.40.50.1860">
    <property type="match status" value="2"/>
</dbReference>
<comment type="function">
    <text evidence="7">Provides the (R)-glutamate required for cell wall biosynthesis.</text>
</comment>
<feature type="binding site" evidence="7">
    <location>
        <begin position="187"/>
        <end position="188"/>
    </location>
    <ligand>
        <name>substrate</name>
    </ligand>
</feature>
<reference evidence="8" key="1">
    <citation type="submission" date="2020-08" db="EMBL/GenBank/DDBJ databases">
        <title>Genome public.</title>
        <authorList>
            <person name="Liu C."/>
            <person name="Sun Q."/>
        </authorList>
    </citation>
    <scope>NUCLEOTIDE SEQUENCE</scope>
    <source>
        <strain evidence="8">NSJ-44</strain>
    </source>
</reference>
<evidence type="ECO:0000256" key="3">
    <source>
        <dbReference type="ARBA" id="ARBA00022960"/>
    </source>
</evidence>
<evidence type="ECO:0000256" key="4">
    <source>
        <dbReference type="ARBA" id="ARBA00022984"/>
    </source>
</evidence>
<keyword evidence="3 7" id="KW-0133">Cell shape</keyword>
<accession>A0A926D0M4</accession>
<dbReference type="GO" id="GO:0008881">
    <property type="term" value="F:glutamate racemase activity"/>
    <property type="evidence" value="ECO:0007669"/>
    <property type="project" value="UniProtKB-UniRule"/>
</dbReference>
<dbReference type="InterPro" id="IPR004391">
    <property type="entry name" value="Glu_race"/>
</dbReference>
<dbReference type="PANTHER" id="PTHR21198:SF3">
    <property type="entry name" value="GLUTAMATE RACEMASE"/>
    <property type="match status" value="1"/>
</dbReference>
<dbReference type="PANTHER" id="PTHR21198">
    <property type="entry name" value="GLUTAMATE RACEMASE"/>
    <property type="match status" value="1"/>
</dbReference>
<dbReference type="InterPro" id="IPR015942">
    <property type="entry name" value="Asp/Glu/hydantoin_racemase"/>
</dbReference>
<evidence type="ECO:0000256" key="6">
    <source>
        <dbReference type="ARBA" id="ARBA00023316"/>
    </source>
</evidence>
<dbReference type="GO" id="GO:0008360">
    <property type="term" value="P:regulation of cell shape"/>
    <property type="evidence" value="ECO:0007669"/>
    <property type="project" value="UniProtKB-KW"/>
</dbReference>
<dbReference type="Pfam" id="PF01177">
    <property type="entry name" value="Asp_Glu_race"/>
    <property type="match status" value="1"/>
</dbReference>
<feature type="binding site" evidence="7">
    <location>
        <begin position="79"/>
        <end position="80"/>
    </location>
    <ligand>
        <name>substrate</name>
    </ligand>
</feature>
<keyword evidence="5 7" id="KW-0413">Isomerase</keyword>
<proteinExistence type="inferred from homology"/>
<keyword evidence="9" id="KW-1185">Reference proteome</keyword>
<dbReference type="SUPFAM" id="SSF53681">
    <property type="entry name" value="Aspartate/glutamate racemase"/>
    <property type="match status" value="2"/>
</dbReference>
<dbReference type="InterPro" id="IPR001920">
    <property type="entry name" value="Asp/Glu_race"/>
</dbReference>
<feature type="binding site" evidence="7">
    <location>
        <begin position="47"/>
        <end position="48"/>
    </location>
    <ligand>
        <name>substrate</name>
    </ligand>
</feature>
<dbReference type="GO" id="GO:0009252">
    <property type="term" value="P:peptidoglycan biosynthetic process"/>
    <property type="evidence" value="ECO:0007669"/>
    <property type="project" value="UniProtKB-UniRule"/>
</dbReference>
<organism evidence="8 9">
    <name type="scientific">Luoshenia tenuis</name>
    <dbReference type="NCBI Taxonomy" id="2763654"/>
    <lineage>
        <taxon>Bacteria</taxon>
        <taxon>Bacillati</taxon>
        <taxon>Bacillota</taxon>
        <taxon>Clostridia</taxon>
        <taxon>Christensenellales</taxon>
        <taxon>Christensenellaceae</taxon>
        <taxon>Luoshenia</taxon>
    </lineage>
</organism>
<evidence type="ECO:0000313" key="9">
    <source>
        <dbReference type="Proteomes" id="UP000654279"/>
    </source>
</evidence>
<keyword evidence="6 7" id="KW-0961">Cell wall biogenesis/degradation</keyword>
<dbReference type="AlphaFoldDB" id="A0A926D0M4"/>
<dbReference type="NCBIfam" id="TIGR00067">
    <property type="entry name" value="glut_race"/>
    <property type="match status" value="1"/>
</dbReference>
<dbReference type="EMBL" id="JACRSO010000002">
    <property type="protein sequence ID" value="MBC8529231.1"/>
    <property type="molecule type" value="Genomic_DNA"/>
</dbReference>
<name>A0A926D0M4_9FIRM</name>
<gene>
    <name evidence="7 8" type="primary">murI</name>
    <name evidence="8" type="ORF">H8699_07300</name>
</gene>
<evidence type="ECO:0000256" key="5">
    <source>
        <dbReference type="ARBA" id="ARBA00023235"/>
    </source>
</evidence>
<feature type="binding site" evidence="7">
    <location>
        <begin position="15"/>
        <end position="16"/>
    </location>
    <ligand>
        <name>substrate</name>
    </ligand>
</feature>
<sequence length="262" mass="27833">MLCDERCARPIGVFDSGVGGLTVLAQLQKTLPGEDTIFLGDNAYGPYGDRDEADIRQRSLEIAGRLMHMGVKALLVACNTATSAAVQVLRAQLPVPVIGMEPAVLPALEAAGAGQVAVLATAATVRQQKFKALVQRTGREADIIPIGCPGLVELIEGERGEAQIVEYLLHHAPDRARQAAAVVLGCTHYILIRPAVAAAFPGAKVVDGNEGAVRHLKEVLEEAGLRNPRNAGGQTRLITTGDEGIYLPLLNRMLERARPFAL</sequence>
<comment type="caution">
    <text evidence="8">The sequence shown here is derived from an EMBL/GenBank/DDBJ whole genome shotgun (WGS) entry which is preliminary data.</text>
</comment>
<evidence type="ECO:0000313" key="8">
    <source>
        <dbReference type="EMBL" id="MBC8529231.1"/>
    </source>
</evidence>
<evidence type="ECO:0000256" key="7">
    <source>
        <dbReference type="HAMAP-Rule" id="MF_00258"/>
    </source>
</evidence>
<feature type="active site" description="Proton donor/acceptor" evidence="7">
    <location>
        <position position="78"/>
    </location>
</feature>
<protein>
    <recommendedName>
        <fullName evidence="2 7">Glutamate racemase</fullName>
        <ecNumber evidence="2 7">5.1.1.3</ecNumber>
    </recommendedName>
</protein>
<comment type="catalytic activity">
    <reaction evidence="1 7">
        <text>L-glutamate = D-glutamate</text>
        <dbReference type="Rhea" id="RHEA:12813"/>
        <dbReference type="ChEBI" id="CHEBI:29985"/>
        <dbReference type="ChEBI" id="CHEBI:29986"/>
        <dbReference type="EC" id="5.1.1.3"/>
    </reaction>
</comment>
<dbReference type="Proteomes" id="UP000654279">
    <property type="component" value="Unassembled WGS sequence"/>
</dbReference>
<comment type="pathway">
    <text evidence="7">Cell wall biogenesis; peptidoglycan biosynthesis.</text>
</comment>